<accession>A0A1C6SQ28</accession>
<comment type="cofactor">
    <cofactor evidence="1">
        <name>Fe cation</name>
        <dbReference type="ChEBI" id="CHEBI:24875"/>
    </cofactor>
</comment>
<dbReference type="RefSeq" id="WP_091343749.1">
    <property type="nucleotide sequence ID" value="NZ_FMHV01000002.1"/>
</dbReference>
<dbReference type="InterPro" id="IPR036922">
    <property type="entry name" value="Rieske_2Fe-2S_sf"/>
</dbReference>
<keyword evidence="2" id="KW-0001">2Fe-2S</keyword>
<dbReference type="GO" id="GO:0016705">
    <property type="term" value="F:oxidoreductase activity, acting on paired donors, with incorporation or reduction of molecular oxygen"/>
    <property type="evidence" value="ECO:0007669"/>
    <property type="project" value="UniProtKB-ARBA"/>
</dbReference>
<dbReference type="SUPFAM" id="SSF55961">
    <property type="entry name" value="Bet v1-like"/>
    <property type="match status" value="1"/>
</dbReference>
<dbReference type="Pfam" id="PF00848">
    <property type="entry name" value="Ring_hydroxyl_A"/>
    <property type="match status" value="1"/>
</dbReference>
<feature type="region of interest" description="Disordered" evidence="7">
    <location>
        <begin position="386"/>
        <end position="419"/>
    </location>
</feature>
<name>A0A1C6SQ28_9ACTN</name>
<keyword evidence="10" id="KW-1185">Reference proteome</keyword>
<dbReference type="PANTHER" id="PTHR43756">
    <property type="entry name" value="CHOLINE MONOOXYGENASE, CHLOROPLASTIC"/>
    <property type="match status" value="1"/>
</dbReference>
<evidence type="ECO:0000256" key="5">
    <source>
        <dbReference type="ARBA" id="ARBA00023004"/>
    </source>
</evidence>
<dbReference type="GO" id="GO:0051537">
    <property type="term" value="F:2 iron, 2 sulfur cluster binding"/>
    <property type="evidence" value="ECO:0007669"/>
    <property type="project" value="UniProtKB-KW"/>
</dbReference>
<gene>
    <name evidence="9" type="ORF">GA0070624_4293</name>
</gene>
<dbReference type="GO" id="GO:0005506">
    <property type="term" value="F:iron ion binding"/>
    <property type="evidence" value="ECO:0007669"/>
    <property type="project" value="InterPro"/>
</dbReference>
<sequence>MDRFDGPAAPLDAHDLVAASLPFGSSRTLPARAYTSPAVLAWERRHLFGGSWVCVGRHEELRGTANQRAVTVGDIGVLLTFDGATVRALANVCRHRGHELLAAGATADRAAIVCPYHGWAYRLDGTLAAAAAMGGVEGFDPADHGLIELPVTQWQGWVFVNAAGEAPPFAEYLGALDGLIEPYQPQRLRLGDRHVYDVAANWKVIVENYHECYHCPRIHPELCRVSPPTSGDNWDLPGAWIGGSMDLREHAETMSLDGRSRGLFIDGAPRRTVRYVGLLPNLLISAHPDYVMTHRIDPLAPDRTRVECSWYVPQDVTEVAYAVEFWDITNREDWAACESVQRGLSSPHYRVGPLAPNEDAVYQWMSFLARAYQDPVAAVTAACVSRNGDQEPDGSPDSLDGRALLAGRERWPGTAAGGQ</sequence>
<dbReference type="Proteomes" id="UP000199413">
    <property type="component" value="Unassembled WGS sequence"/>
</dbReference>
<keyword evidence="6" id="KW-0411">Iron-sulfur</keyword>
<keyword evidence="5" id="KW-0408">Iron</keyword>
<dbReference type="SUPFAM" id="SSF50022">
    <property type="entry name" value="ISP domain"/>
    <property type="match status" value="1"/>
</dbReference>
<dbReference type="CDD" id="cd08884">
    <property type="entry name" value="RHO_alpha_C_GbcA-like"/>
    <property type="match status" value="1"/>
</dbReference>
<dbReference type="STRING" id="568872.GA0070624_4293"/>
<dbReference type="InterPro" id="IPR001663">
    <property type="entry name" value="Rng_hydr_dOase-A"/>
</dbReference>
<evidence type="ECO:0000256" key="4">
    <source>
        <dbReference type="ARBA" id="ARBA00023002"/>
    </source>
</evidence>
<dbReference type="PROSITE" id="PS51296">
    <property type="entry name" value="RIESKE"/>
    <property type="match status" value="1"/>
</dbReference>
<dbReference type="CDD" id="cd03469">
    <property type="entry name" value="Rieske_RO_Alpha_N"/>
    <property type="match status" value="1"/>
</dbReference>
<evidence type="ECO:0000256" key="6">
    <source>
        <dbReference type="ARBA" id="ARBA00023014"/>
    </source>
</evidence>
<reference evidence="10" key="1">
    <citation type="submission" date="2016-06" db="EMBL/GenBank/DDBJ databases">
        <authorList>
            <person name="Varghese N."/>
            <person name="Submissions Spin"/>
        </authorList>
    </citation>
    <scope>NUCLEOTIDE SEQUENCE [LARGE SCALE GENOMIC DNA]</scope>
    <source>
        <strain evidence="10">DSM 45431</strain>
    </source>
</reference>
<evidence type="ECO:0000313" key="10">
    <source>
        <dbReference type="Proteomes" id="UP000199413"/>
    </source>
</evidence>
<evidence type="ECO:0000256" key="7">
    <source>
        <dbReference type="SAM" id="MobiDB-lite"/>
    </source>
</evidence>
<protein>
    <submittedName>
        <fullName evidence="9">Rieske 2Fe-2S family protein</fullName>
    </submittedName>
</protein>
<organism evidence="9 10">
    <name type="scientific">Micromonospora rhizosphaerae</name>
    <dbReference type="NCBI Taxonomy" id="568872"/>
    <lineage>
        <taxon>Bacteria</taxon>
        <taxon>Bacillati</taxon>
        <taxon>Actinomycetota</taxon>
        <taxon>Actinomycetes</taxon>
        <taxon>Micromonosporales</taxon>
        <taxon>Micromonosporaceae</taxon>
        <taxon>Micromonospora</taxon>
    </lineage>
</organism>
<evidence type="ECO:0000256" key="3">
    <source>
        <dbReference type="ARBA" id="ARBA00022723"/>
    </source>
</evidence>
<feature type="domain" description="Rieske" evidence="8">
    <location>
        <begin position="52"/>
        <end position="160"/>
    </location>
</feature>
<dbReference type="InterPro" id="IPR017941">
    <property type="entry name" value="Rieske_2Fe-2S"/>
</dbReference>
<evidence type="ECO:0000259" key="8">
    <source>
        <dbReference type="PROSITE" id="PS51296"/>
    </source>
</evidence>
<dbReference type="AlphaFoldDB" id="A0A1C6SQ28"/>
<keyword evidence="3" id="KW-0479">Metal-binding</keyword>
<proteinExistence type="predicted"/>
<evidence type="ECO:0000313" key="9">
    <source>
        <dbReference type="EMBL" id="SCL31577.1"/>
    </source>
</evidence>
<dbReference type="Gene3D" id="2.102.10.10">
    <property type="entry name" value="Rieske [2Fe-2S] iron-sulphur domain"/>
    <property type="match status" value="1"/>
</dbReference>
<evidence type="ECO:0000256" key="1">
    <source>
        <dbReference type="ARBA" id="ARBA00001962"/>
    </source>
</evidence>
<dbReference type="EMBL" id="FMHV01000002">
    <property type="protein sequence ID" value="SCL31577.1"/>
    <property type="molecule type" value="Genomic_DNA"/>
</dbReference>
<evidence type="ECO:0000256" key="2">
    <source>
        <dbReference type="ARBA" id="ARBA00022714"/>
    </source>
</evidence>
<dbReference type="Pfam" id="PF00355">
    <property type="entry name" value="Rieske"/>
    <property type="match status" value="1"/>
</dbReference>
<dbReference type="PRINTS" id="PR00090">
    <property type="entry name" value="RNGDIOXGNASE"/>
</dbReference>
<keyword evidence="4" id="KW-0560">Oxidoreductase</keyword>
<dbReference type="OrthoDB" id="5243643at2"/>
<dbReference type="PANTHER" id="PTHR43756:SF5">
    <property type="entry name" value="CHOLINE MONOOXYGENASE, CHLOROPLASTIC"/>
    <property type="match status" value="1"/>
</dbReference>
<dbReference type="InterPro" id="IPR015879">
    <property type="entry name" value="Ring_hydroxy_dOase_asu_C_dom"/>
</dbReference>
<dbReference type="Gene3D" id="3.90.380.10">
    <property type="entry name" value="Naphthalene 1,2-dioxygenase Alpha Subunit, Chain A, domain 1"/>
    <property type="match status" value="2"/>
</dbReference>
<dbReference type="GO" id="GO:0004497">
    <property type="term" value="F:monooxygenase activity"/>
    <property type="evidence" value="ECO:0007669"/>
    <property type="project" value="UniProtKB-ARBA"/>
</dbReference>